<dbReference type="AlphaFoldDB" id="A0A9D7K6I6"/>
<evidence type="ECO:0000313" key="1">
    <source>
        <dbReference type="EMBL" id="MBK8525482.1"/>
    </source>
</evidence>
<evidence type="ECO:0000313" key="2">
    <source>
        <dbReference type="Proteomes" id="UP000886689"/>
    </source>
</evidence>
<evidence type="ECO:0008006" key="3">
    <source>
        <dbReference type="Google" id="ProtNLM"/>
    </source>
</evidence>
<dbReference type="PANTHER" id="PTHR38134:SF2">
    <property type="entry name" value="GALACTOKINASE"/>
    <property type="match status" value="1"/>
</dbReference>
<accession>A0A9D7K6I6</accession>
<dbReference type="Gene3D" id="3.40.50.2000">
    <property type="entry name" value="Glycogen Phosphorylase B"/>
    <property type="match status" value="1"/>
</dbReference>
<dbReference type="InterPro" id="IPR053205">
    <property type="entry name" value="GHMP_kinase_L-arabinokinase"/>
</dbReference>
<gene>
    <name evidence="1" type="ORF">IPL58_16485</name>
</gene>
<comment type="caution">
    <text evidence="1">The sequence shown here is derived from an EMBL/GenBank/DDBJ whole genome shotgun (WGS) entry which is preliminary data.</text>
</comment>
<protein>
    <recommendedName>
        <fullName evidence="3">Glycosyl transferase family 28 C-terminal domain-containing protein</fullName>
    </recommendedName>
</protein>
<dbReference type="Proteomes" id="UP000886689">
    <property type="component" value="Unassembled WGS sequence"/>
</dbReference>
<organism evidence="1 2">
    <name type="scientific">Candidatus Proximibacter danicus</name>
    <dbReference type="NCBI Taxonomy" id="2954365"/>
    <lineage>
        <taxon>Bacteria</taxon>
        <taxon>Pseudomonadati</taxon>
        <taxon>Pseudomonadota</taxon>
        <taxon>Betaproteobacteria</taxon>
        <taxon>Candidatus Proximibacter</taxon>
    </lineage>
</organism>
<proteinExistence type="predicted"/>
<dbReference type="EMBL" id="JADJUC010000031">
    <property type="protein sequence ID" value="MBK8525482.1"/>
    <property type="molecule type" value="Genomic_DNA"/>
</dbReference>
<dbReference type="SUPFAM" id="SSF53756">
    <property type="entry name" value="UDP-Glycosyltransferase/glycogen phosphorylase"/>
    <property type="match status" value="1"/>
</dbReference>
<name>A0A9D7K6I6_9PROT</name>
<reference evidence="1" key="1">
    <citation type="submission" date="2020-10" db="EMBL/GenBank/DDBJ databases">
        <title>Connecting structure to function with the recovery of over 1000 high-quality activated sludge metagenome-assembled genomes encoding full-length rRNA genes using long-read sequencing.</title>
        <authorList>
            <person name="Singleton C.M."/>
            <person name="Petriglieri F."/>
            <person name="Kristensen J.M."/>
            <person name="Kirkegaard R.H."/>
            <person name="Michaelsen T.Y."/>
            <person name="Andersen M.H."/>
            <person name="Karst S.M."/>
            <person name="Dueholm M.S."/>
            <person name="Nielsen P.H."/>
            <person name="Albertsen M."/>
        </authorList>
    </citation>
    <scope>NUCLEOTIDE SEQUENCE</scope>
    <source>
        <strain evidence="1">Hirt_18-Q3-R61-65_BATAC.395</strain>
    </source>
</reference>
<dbReference type="PANTHER" id="PTHR38134">
    <property type="entry name" value="SLR1395 PROTEIN"/>
    <property type="match status" value="1"/>
</dbReference>
<sequence length="354" mass="38258">MSSHGFGHLAQTGPVIEALAARMPELRLTIRSGLPERQLRLRIGHDFDYIGGASDDAFLMHDAVHIDHAASAAAYRAAHADWSARVDREAAWLSGLAPDAVLSNISCLPLAGARRANIPAVAMCSLNWADQFKHLFAGEAWAEKIHAELLAAYAGADIFLRCTPAMPMPDLGNTQDIPPLARAGTRCRAAIDERLGTQAERLVLVVMGGIGYQLPIACWPQLAGVRWLVRDAVDASRTDILAYSSLGFHFPDLLASVDAVVTKPGYGMFVESAVAGTPVLYLRRKDWPEQDVLIDWLLREGTAAEVCPEDFDSGNLLPQLENLWRQPRKPVTASGASEAAAAIENLLIRGGRSA</sequence>